<reference evidence="3 4" key="1">
    <citation type="journal article" date="2020" name="ISME J.">
        <title>Comparative genomics reveals insights into cyanobacterial evolution and habitat adaptation.</title>
        <authorList>
            <person name="Chen M.Y."/>
            <person name="Teng W.K."/>
            <person name="Zhao L."/>
            <person name="Hu C.X."/>
            <person name="Zhou Y.K."/>
            <person name="Han B.P."/>
            <person name="Song L.R."/>
            <person name="Shu W.S."/>
        </authorList>
    </citation>
    <scope>NUCLEOTIDE SEQUENCE [LARGE SCALE GENOMIC DNA]</scope>
    <source>
        <strain evidence="3 4">FACHB-260</strain>
    </source>
</reference>
<dbReference type="InterPro" id="IPR045584">
    <property type="entry name" value="Pilin-like"/>
</dbReference>
<dbReference type="InterPro" id="IPR012902">
    <property type="entry name" value="N_methyl_site"/>
</dbReference>
<dbReference type="PROSITE" id="PS00409">
    <property type="entry name" value="PROKAR_NTER_METHYL"/>
    <property type="match status" value="1"/>
</dbReference>
<dbReference type="NCBIfam" id="TIGR02532">
    <property type="entry name" value="IV_pilin_GFxxxE"/>
    <property type="match status" value="1"/>
</dbReference>
<keyword evidence="1" id="KW-0175">Coiled coil</keyword>
<proteinExistence type="predicted"/>
<dbReference type="EMBL" id="JACJRF010000013">
    <property type="protein sequence ID" value="MBD2344459.1"/>
    <property type="molecule type" value="Genomic_DNA"/>
</dbReference>
<keyword evidence="2" id="KW-1133">Transmembrane helix</keyword>
<dbReference type="Pfam" id="PF07963">
    <property type="entry name" value="N_methyl"/>
    <property type="match status" value="1"/>
</dbReference>
<comment type="caution">
    <text evidence="3">The sequence shown here is derived from an EMBL/GenBank/DDBJ whole genome shotgun (WGS) entry which is preliminary data.</text>
</comment>
<dbReference type="Proteomes" id="UP000607281">
    <property type="component" value="Unassembled WGS sequence"/>
</dbReference>
<keyword evidence="2" id="KW-0472">Membrane</keyword>
<feature type="transmembrane region" description="Helical" evidence="2">
    <location>
        <begin position="43"/>
        <end position="64"/>
    </location>
</feature>
<evidence type="ECO:0000256" key="1">
    <source>
        <dbReference type="SAM" id="Coils"/>
    </source>
</evidence>
<sequence length="217" mass="23808">MNKIRLQSFNIYRKNSIIKSLCLPNRHFAIFAQSDSGFSLVEMIAVVMMIGILAAIALPSWSAFVNRQRVNKANDAVLASIQEAQRQAKRQKLKYSVSFKTENNIPQFAVYSGTTPTNWRNLGEDLDIKSTGQIRLLTNLSGTNTAGTSVNEIDTTPQTIAFDYMGTLTNASFGTPPTGSTETPGIKVVVKNNNVKRCVILKTLLGATITDKDSQCN</sequence>
<gene>
    <name evidence="3" type="ORF">H6G18_09895</name>
</gene>
<protein>
    <submittedName>
        <fullName evidence="3">Type II secretion system protein</fullName>
    </submittedName>
</protein>
<feature type="coiled-coil region" evidence="1">
    <location>
        <begin position="67"/>
        <end position="94"/>
    </location>
</feature>
<accession>A0ABR8CPZ7</accession>
<organism evidence="3 4">
    <name type="scientific">Anabaena subtropica FACHB-260</name>
    <dbReference type="NCBI Taxonomy" id="2692884"/>
    <lineage>
        <taxon>Bacteria</taxon>
        <taxon>Bacillati</taxon>
        <taxon>Cyanobacteriota</taxon>
        <taxon>Cyanophyceae</taxon>
        <taxon>Nostocales</taxon>
        <taxon>Nostocaceae</taxon>
        <taxon>Anabaena</taxon>
    </lineage>
</organism>
<keyword evidence="4" id="KW-1185">Reference proteome</keyword>
<name>A0ABR8CPZ7_9NOST</name>
<evidence type="ECO:0000313" key="4">
    <source>
        <dbReference type="Proteomes" id="UP000607281"/>
    </source>
</evidence>
<dbReference type="RefSeq" id="WP_190406914.1">
    <property type="nucleotide sequence ID" value="NZ_JACJRF010000013.1"/>
</dbReference>
<evidence type="ECO:0000313" key="3">
    <source>
        <dbReference type="EMBL" id="MBD2344459.1"/>
    </source>
</evidence>
<keyword evidence="2" id="KW-0812">Transmembrane</keyword>
<dbReference type="Gene3D" id="3.30.700.10">
    <property type="entry name" value="Glycoprotein, Type 4 Pilin"/>
    <property type="match status" value="1"/>
</dbReference>
<dbReference type="SUPFAM" id="SSF54523">
    <property type="entry name" value="Pili subunits"/>
    <property type="match status" value="1"/>
</dbReference>
<evidence type="ECO:0000256" key="2">
    <source>
        <dbReference type="SAM" id="Phobius"/>
    </source>
</evidence>